<evidence type="ECO:0000256" key="2">
    <source>
        <dbReference type="ARBA" id="ARBA00022723"/>
    </source>
</evidence>
<dbReference type="eggNOG" id="COG0147">
    <property type="taxonomic scope" value="Bacteria"/>
</dbReference>
<accession>A0A089X780</accession>
<dbReference type="GO" id="GO:0046872">
    <property type="term" value="F:metal ion binding"/>
    <property type="evidence" value="ECO:0007669"/>
    <property type="project" value="UniProtKB-KW"/>
</dbReference>
<dbReference type="NCBIfam" id="TIGR03494">
    <property type="entry name" value="salicyl_syn"/>
    <property type="match status" value="1"/>
</dbReference>
<evidence type="ECO:0000313" key="7">
    <source>
        <dbReference type="EMBL" id="AIR96909.1"/>
    </source>
</evidence>
<keyword evidence="4" id="KW-0456">Lyase</keyword>
<keyword evidence="2" id="KW-0479">Metal-binding</keyword>
<dbReference type="InterPro" id="IPR015890">
    <property type="entry name" value="Chorismate_C"/>
</dbReference>
<dbReference type="KEGG" id="sgu:SGLAU_04415"/>
<evidence type="ECO:0000256" key="4">
    <source>
        <dbReference type="ARBA" id="ARBA00023239"/>
    </source>
</evidence>
<dbReference type="PANTHER" id="PTHR11236:SF48">
    <property type="entry name" value="ISOCHORISMATE SYNTHASE MENF"/>
    <property type="match status" value="1"/>
</dbReference>
<dbReference type="InterPro" id="IPR019999">
    <property type="entry name" value="Anth_synth_I-like"/>
</dbReference>
<dbReference type="GO" id="GO:0000162">
    <property type="term" value="P:L-tryptophan biosynthetic process"/>
    <property type="evidence" value="ECO:0007669"/>
    <property type="project" value="TreeGrafter"/>
</dbReference>
<evidence type="ECO:0000256" key="5">
    <source>
        <dbReference type="SAM" id="MobiDB-lite"/>
    </source>
</evidence>
<evidence type="ECO:0000256" key="1">
    <source>
        <dbReference type="ARBA" id="ARBA00001946"/>
    </source>
</evidence>
<dbReference type="InterPro" id="IPR005801">
    <property type="entry name" value="ADC_synthase"/>
</dbReference>
<proteinExistence type="predicted"/>
<evidence type="ECO:0000313" key="8">
    <source>
        <dbReference type="Proteomes" id="UP000029482"/>
    </source>
</evidence>
<name>A0A089X780_STRGA</name>
<evidence type="ECO:0000259" key="6">
    <source>
        <dbReference type="Pfam" id="PF00425"/>
    </source>
</evidence>
<dbReference type="EMBL" id="CP009438">
    <property type="protein sequence ID" value="AIR96909.1"/>
    <property type="molecule type" value="Genomic_DNA"/>
</dbReference>
<feature type="domain" description="Chorismate-utilising enzyme C-terminal" evidence="6">
    <location>
        <begin position="175"/>
        <end position="428"/>
    </location>
</feature>
<dbReference type="STRING" id="1907.SGLAU_04415"/>
<comment type="cofactor">
    <cofactor evidence="1">
        <name>Mg(2+)</name>
        <dbReference type="ChEBI" id="CHEBI:18420"/>
    </cofactor>
</comment>
<gene>
    <name evidence="7" type="ORF">SGLAU_04415</name>
</gene>
<dbReference type="HOGENOM" id="CLU_006493_2_1_11"/>
<dbReference type="PANTHER" id="PTHR11236">
    <property type="entry name" value="AMINOBENZOATE/ANTHRANILATE SYNTHASE"/>
    <property type="match status" value="1"/>
</dbReference>
<feature type="compositionally biased region" description="Basic and acidic residues" evidence="5">
    <location>
        <begin position="416"/>
        <end position="429"/>
    </location>
</feature>
<sequence>MKVHYRTATMETRREPLDIVTGLASSGIWDTFVVYEDPEGWSVAGGTAAEVLLTPRCIRTTRDGVVTEERWNGNPLHRIREFLADLPMADWTAYGWCAFELAPLLAGTAAAAERDDVLAHLVVPETEVRLSGGRAVVRSLYGAALATVEDAVTDAAAPTAGTRRPVRVDLEAGAADYLRHVTSLVRDIRAGLLQKAVISRVVPVPEEIDFPASFAAGRRANSPTRSFLLSMGGLRAFGFSPETVVEVDVERRVASQPLAGTRALTGDPELDRKLREDLLADPKELHEHAISVKVAVDELAGSCEAETVAVTEFMTVKERGTVQHLASKVVGRLPEGADPWQAFAAVFPAVTASGVPKPAAYEAISRYESQARGPYAGAVMKVTQDGAMDAALVLRSAYARDGRTWLRAGAGVVEQSRAERELEETREKLMSVSRSLVARTDRPAEPAEDTGADETGADDTGAAESRPRPPR</sequence>
<dbReference type="AlphaFoldDB" id="A0A089X780"/>
<feature type="compositionally biased region" description="Acidic residues" evidence="5">
    <location>
        <begin position="446"/>
        <end position="457"/>
    </location>
</feature>
<keyword evidence="3" id="KW-0460">Magnesium</keyword>
<dbReference type="GO" id="GO:0016833">
    <property type="term" value="F:oxo-acid-lyase activity"/>
    <property type="evidence" value="ECO:0007669"/>
    <property type="project" value="InterPro"/>
</dbReference>
<evidence type="ECO:0000256" key="3">
    <source>
        <dbReference type="ARBA" id="ARBA00022842"/>
    </source>
</evidence>
<dbReference type="SUPFAM" id="SSF56322">
    <property type="entry name" value="ADC synthase"/>
    <property type="match status" value="1"/>
</dbReference>
<protein>
    <submittedName>
        <fullName evidence="7">Putative salicylate synthase</fullName>
    </submittedName>
</protein>
<reference evidence="8" key="1">
    <citation type="journal article" date="2015" name="J. Biotechnol.">
        <title>Complete genome sequence of the actinobacterium Streptomyces glaucescens GLA.O (DSM 40922) consisting of a linear chromosome and one linear plasmid.</title>
        <authorList>
            <person name="Ortseifen V."/>
            <person name="Winkler A."/>
            <person name="Albersmeier A."/>
            <person name="Wendler S."/>
            <person name="Puhler A."/>
            <person name="Kalinowski J."/>
            <person name="Ruckert C."/>
        </authorList>
    </citation>
    <scope>NUCLEOTIDE SEQUENCE [LARGE SCALE GENOMIC DNA]</scope>
    <source>
        <strain evidence="8">DSM 40922 / GLA O</strain>
    </source>
</reference>
<keyword evidence="8" id="KW-1185">Reference proteome</keyword>
<dbReference type="Gene3D" id="3.60.120.10">
    <property type="entry name" value="Anthranilate synthase"/>
    <property type="match status" value="1"/>
</dbReference>
<organism evidence="7 8">
    <name type="scientific">Streptomyces glaucescens</name>
    <dbReference type="NCBI Taxonomy" id="1907"/>
    <lineage>
        <taxon>Bacteria</taxon>
        <taxon>Bacillati</taxon>
        <taxon>Actinomycetota</taxon>
        <taxon>Actinomycetes</taxon>
        <taxon>Kitasatosporales</taxon>
        <taxon>Streptomycetaceae</taxon>
        <taxon>Streptomyces</taxon>
    </lineage>
</organism>
<dbReference type="Proteomes" id="UP000029482">
    <property type="component" value="Chromosome"/>
</dbReference>
<dbReference type="GO" id="GO:0008909">
    <property type="term" value="F:isochorismate synthase activity"/>
    <property type="evidence" value="ECO:0007669"/>
    <property type="project" value="InterPro"/>
</dbReference>
<dbReference type="PRINTS" id="PR00095">
    <property type="entry name" value="ANTSNTHASEI"/>
</dbReference>
<dbReference type="Pfam" id="PF00425">
    <property type="entry name" value="Chorismate_bind"/>
    <property type="match status" value="1"/>
</dbReference>
<dbReference type="InterPro" id="IPR019996">
    <property type="entry name" value="Salicylate_synthase"/>
</dbReference>
<feature type="region of interest" description="Disordered" evidence="5">
    <location>
        <begin position="414"/>
        <end position="471"/>
    </location>
</feature>